<accession>A0ABU0EMP8</accession>
<protein>
    <submittedName>
        <fullName evidence="1">Uncharacterized protein</fullName>
    </submittedName>
</protein>
<proteinExistence type="predicted"/>
<dbReference type="EMBL" id="JAUSUT010000001">
    <property type="protein sequence ID" value="MDQ0376564.1"/>
    <property type="molecule type" value="Genomic_DNA"/>
</dbReference>
<comment type="caution">
    <text evidence="1">The sequence shown here is derived from an EMBL/GenBank/DDBJ whole genome shotgun (WGS) entry which is preliminary data.</text>
</comment>
<dbReference type="RefSeq" id="WP_306988478.1">
    <property type="nucleotide sequence ID" value="NZ_JAUSUT010000001.1"/>
</dbReference>
<organism evidence="1 2">
    <name type="scientific">Amycolatopsis thermophila</name>
    <dbReference type="NCBI Taxonomy" id="206084"/>
    <lineage>
        <taxon>Bacteria</taxon>
        <taxon>Bacillati</taxon>
        <taxon>Actinomycetota</taxon>
        <taxon>Actinomycetes</taxon>
        <taxon>Pseudonocardiales</taxon>
        <taxon>Pseudonocardiaceae</taxon>
        <taxon>Amycolatopsis</taxon>
    </lineage>
</organism>
<reference evidence="1 2" key="1">
    <citation type="submission" date="2023-07" db="EMBL/GenBank/DDBJ databases">
        <title>Sequencing the genomes of 1000 actinobacteria strains.</title>
        <authorList>
            <person name="Klenk H.-P."/>
        </authorList>
    </citation>
    <scope>NUCLEOTIDE SEQUENCE [LARGE SCALE GENOMIC DNA]</scope>
    <source>
        <strain evidence="1 2">DSM 45805</strain>
    </source>
</reference>
<evidence type="ECO:0000313" key="1">
    <source>
        <dbReference type="EMBL" id="MDQ0376564.1"/>
    </source>
</evidence>
<name>A0ABU0EMP8_9PSEU</name>
<keyword evidence="2" id="KW-1185">Reference proteome</keyword>
<dbReference type="Proteomes" id="UP001229651">
    <property type="component" value="Unassembled WGS sequence"/>
</dbReference>
<sequence length="137" mass="15236">MTHQAREIQRTGELTRHPWPADVFLQGGRSGLVFKGDGTYRTAFVEAFPAGTFLRGEGATVAEAEDAAWRKYQRLAACPAHPDHGPFERRKYRNGSGFCTHCGTWFSGVLPPLPEDPNRTPSRLEQLLNAVEEGPQE</sequence>
<evidence type="ECO:0000313" key="2">
    <source>
        <dbReference type="Proteomes" id="UP001229651"/>
    </source>
</evidence>
<gene>
    <name evidence="1" type="ORF">FB470_000558</name>
</gene>